<reference evidence="9 10" key="1">
    <citation type="submission" date="2024-06" db="EMBL/GenBank/DDBJ databases">
        <title>A chromosome-level genome assembly of beet webworm, Loxostege sticticalis.</title>
        <authorList>
            <person name="Zhang Y."/>
        </authorList>
    </citation>
    <scope>NUCLEOTIDE SEQUENCE [LARGE SCALE GENOMIC DNA]</scope>
    <source>
        <strain evidence="9">AQ028</strain>
        <tissue evidence="9">Male pupae</tissue>
    </source>
</reference>
<evidence type="ECO:0000256" key="4">
    <source>
        <dbReference type="ARBA" id="ARBA00022759"/>
    </source>
</evidence>
<gene>
    <name evidence="9" type="ORF">ABMA28_012558</name>
</gene>
<dbReference type="Gene3D" id="3.30.70.270">
    <property type="match status" value="1"/>
</dbReference>
<dbReference type="PANTHER" id="PTHR47331">
    <property type="entry name" value="PHD-TYPE DOMAIN-CONTAINING PROTEIN"/>
    <property type="match status" value="1"/>
</dbReference>
<feature type="compositionally biased region" description="Polar residues" evidence="7">
    <location>
        <begin position="334"/>
        <end position="343"/>
    </location>
</feature>
<proteinExistence type="predicted"/>
<dbReference type="InterPro" id="IPR021109">
    <property type="entry name" value="Peptidase_aspartic_dom_sf"/>
</dbReference>
<dbReference type="Gene3D" id="3.30.420.10">
    <property type="entry name" value="Ribonuclease H-like superfamily/Ribonuclease H"/>
    <property type="match status" value="1"/>
</dbReference>
<evidence type="ECO:0000256" key="5">
    <source>
        <dbReference type="ARBA" id="ARBA00022801"/>
    </source>
</evidence>
<dbReference type="InterPro" id="IPR040676">
    <property type="entry name" value="DUF5641"/>
</dbReference>
<organism evidence="9 10">
    <name type="scientific">Loxostege sticticalis</name>
    <name type="common">Beet webworm moth</name>
    <dbReference type="NCBI Taxonomy" id="481309"/>
    <lineage>
        <taxon>Eukaryota</taxon>
        <taxon>Metazoa</taxon>
        <taxon>Ecdysozoa</taxon>
        <taxon>Arthropoda</taxon>
        <taxon>Hexapoda</taxon>
        <taxon>Insecta</taxon>
        <taxon>Pterygota</taxon>
        <taxon>Neoptera</taxon>
        <taxon>Endopterygota</taxon>
        <taxon>Lepidoptera</taxon>
        <taxon>Glossata</taxon>
        <taxon>Ditrysia</taxon>
        <taxon>Pyraloidea</taxon>
        <taxon>Crambidae</taxon>
        <taxon>Pyraustinae</taxon>
        <taxon>Loxostege</taxon>
    </lineage>
</organism>
<dbReference type="GO" id="GO:0004519">
    <property type="term" value="F:endonuclease activity"/>
    <property type="evidence" value="ECO:0007669"/>
    <property type="project" value="UniProtKB-KW"/>
</dbReference>
<dbReference type="InterPro" id="IPR008042">
    <property type="entry name" value="Retrotrans_Pao"/>
</dbReference>
<evidence type="ECO:0000256" key="1">
    <source>
        <dbReference type="ARBA" id="ARBA00022679"/>
    </source>
</evidence>
<dbReference type="SUPFAM" id="SSF53098">
    <property type="entry name" value="Ribonuclease H-like"/>
    <property type="match status" value="1"/>
</dbReference>
<dbReference type="InterPro" id="IPR001969">
    <property type="entry name" value="Aspartic_peptidase_AS"/>
</dbReference>
<feature type="compositionally biased region" description="Polar residues" evidence="7">
    <location>
        <begin position="313"/>
        <end position="326"/>
    </location>
</feature>
<sequence length="1720" mass="195591">MTLEQDSSFSDSTVIMEQDSLKELIKRRGVEKGKLTLYKKYLSNLDPMSISAEQCLDLELRTDKMSKNFMEYERIQDKIETISSEIDKELAERECFENSYYESIAKAKNYLNQKNCASSNSIQVNNASQPFIPESDAIKYPDISLPSFSGNITQWIEFRDSFDALVNQTNLKAIQKFKYLRGCLKDSALEVVSSLEYSEESYAIAWQLLCEHYNNPKVLVYNHLRALININNVPTNANSLRNLADNISKHMRTLKSLNISTENWDVLIIFLLSSKLEAQMQRKWEEKCNSRELPILQEFKSFLRGQADLQETLGQAGSGPSEQLPGSSRKVMLATSSPGSQNKVPPGKNHYINQCPRFLALKTQSRIQTIKKLGLCLNCLGSNHVLPNCKASHCRTCQRKHHTLLHIIQNDTSQPNTTPRLSTMHTPEPIHTNVESQSVNLLTNQQIVNTTLGTLDNNIPIQHKTVVLSTAQITVLDNNNQLHTMRALLDSGSQSNYITESAYRKLNLPTQKLNMEVIGFNEGITKINRLCNLTINSIDNTYSTNFLNIPKRFNLADISFYKGGEVDIIIGAELFYNLLCIGQHRLGDGLPILQRTRLGWVVSGCVPVVNKEQRVRCNFIQNSTNLLSDWDQTESSHDDITECEKVFATHTRTSDGNFVVKIPLQEPVTNLGASRPIAYKRFQSLESKFVKNPVFKDKYVEFMNDFIDAGHMIEKTTTEPCNYLPHHAVLNPQKSTTPLRVVIDASCKTSTGMSLNDLQHKGTMNQDNLDDILIRFRKHKYVICADIKQMYRNIFIHPTQQHLQCVFWRDSPHKPLKTYQLTTLSFGLKCAPYLATRCLKQLADENRESFPVASSVITSDFYMDDLIHGSDSDLELAKTAVQIDNILRSANFILRKWKSNSQMVLNKVNNSTHTPTNNNELTSLGSGTHKVLGLAWSSDNDNIRYKLITEPVPTNLTKRKVLSTASAIFDPLGLLGPIIIIAKCFIQRLWKLKINWDETLPYEFCHEWQSFYNQLNSINLIAIPRNVLISNYIIAELHGFCDSSLTAYGAAIYVRSIDIDNNVVVRLLCAKSRVARNETIPKLELRACLLLATLYNKVNDALKQEIPKKYLWSDSRVALAWINSKSDKLTTFVKNRVTEINKITDKKDWYWVCSKDNPADLLSRGMEADKLPTCALWWQGPAWLSQPTIPNDILSQPYSHDETLNTTNCNISTNSTNSVNTSIVEKLFERSSKLKKLNRCFAYVLRYIHNCKNPKNKQVNSLTAQELNNSLMKLIEIAQIQSYPTDYKLLSNNKPLPRSSNLLSLNPFLTNGIMRVGGRLGQSNFSYDKKHPIILPRHHRLTELIVVDFHKRLLHAGPQLLLSSLREQYWPVHGKQLVNKVVHKCVTCFRAKPKITTPIMGNLPPSRVNPTLPFVSTSVDYAGPFNIRDRRGRGYKASKCYIAVFVCSTTKAVHLELVSSLETNNFLAAFKRFISRRGKPKEMLSDNGTTFHGADNELKNLYNFLSNNLDEFTTSCASEGITWKYLSVYTPHMGGLHEAAVKSCKYHLKRVLGNSLLTFEEFSTVLTQVESILNSRPLCPITNSANDEVFCLTPAHFLIGRTPISIPDYDYTDVQMDRLTHYQQLQQLYQSFWQRWSRDYIGLLQTRTKWRSSKGESLRDGTIVLVKEDRLPPNQWKLGRIIKCCKGKDGVTRVAEIHTSSGVIKRAFNNICPLPMNGSE</sequence>
<dbReference type="Pfam" id="PF17921">
    <property type="entry name" value="Integrase_H2C2"/>
    <property type="match status" value="1"/>
</dbReference>
<dbReference type="InterPro" id="IPR001584">
    <property type="entry name" value="Integrase_cat-core"/>
</dbReference>
<evidence type="ECO:0000256" key="6">
    <source>
        <dbReference type="ARBA" id="ARBA00022918"/>
    </source>
</evidence>
<dbReference type="PROSITE" id="PS50994">
    <property type="entry name" value="INTEGRASE"/>
    <property type="match status" value="1"/>
</dbReference>
<dbReference type="InterPro" id="IPR043128">
    <property type="entry name" value="Rev_trsase/Diguanyl_cyclase"/>
</dbReference>
<dbReference type="CDD" id="cd00303">
    <property type="entry name" value="retropepsin_like"/>
    <property type="match status" value="1"/>
</dbReference>
<evidence type="ECO:0000313" key="10">
    <source>
        <dbReference type="Proteomes" id="UP001549921"/>
    </source>
</evidence>
<accession>A0ABD0S483</accession>
<evidence type="ECO:0000256" key="3">
    <source>
        <dbReference type="ARBA" id="ARBA00022722"/>
    </source>
</evidence>
<dbReference type="InterPro" id="IPR005312">
    <property type="entry name" value="DUF1759"/>
</dbReference>
<name>A0ABD0S483_LOXSC</name>
<comment type="caution">
    <text evidence="9">The sequence shown here is derived from an EMBL/GenBank/DDBJ whole genome shotgun (WGS) entry which is preliminary data.</text>
</comment>
<dbReference type="Pfam" id="PF03564">
    <property type="entry name" value="DUF1759"/>
    <property type="match status" value="1"/>
</dbReference>
<dbReference type="GO" id="GO:0016787">
    <property type="term" value="F:hydrolase activity"/>
    <property type="evidence" value="ECO:0007669"/>
    <property type="project" value="UniProtKB-KW"/>
</dbReference>
<keyword evidence="1" id="KW-0808">Transferase</keyword>
<dbReference type="InterPro" id="IPR000477">
    <property type="entry name" value="RT_dom"/>
</dbReference>
<feature type="region of interest" description="Disordered" evidence="7">
    <location>
        <begin position="313"/>
        <end position="348"/>
    </location>
</feature>
<dbReference type="Pfam" id="PF18701">
    <property type="entry name" value="DUF5641"/>
    <property type="match status" value="1"/>
</dbReference>
<dbReference type="Gene3D" id="2.40.70.10">
    <property type="entry name" value="Acid Proteases"/>
    <property type="match status" value="1"/>
</dbReference>
<evidence type="ECO:0000259" key="8">
    <source>
        <dbReference type="PROSITE" id="PS50994"/>
    </source>
</evidence>
<dbReference type="PANTHER" id="PTHR47331:SF1">
    <property type="entry name" value="GAG-LIKE PROTEIN"/>
    <property type="match status" value="1"/>
</dbReference>
<dbReference type="InterPro" id="IPR036397">
    <property type="entry name" value="RNaseH_sf"/>
</dbReference>
<evidence type="ECO:0000256" key="2">
    <source>
        <dbReference type="ARBA" id="ARBA00022695"/>
    </source>
</evidence>
<dbReference type="InterPro" id="IPR041588">
    <property type="entry name" value="Integrase_H2C2"/>
</dbReference>
<evidence type="ECO:0000313" key="9">
    <source>
        <dbReference type="EMBL" id="KAL0808888.1"/>
    </source>
</evidence>
<keyword evidence="4" id="KW-0255">Endonuclease</keyword>
<dbReference type="InterPro" id="IPR012337">
    <property type="entry name" value="RNaseH-like_sf"/>
</dbReference>
<dbReference type="Pfam" id="PF00078">
    <property type="entry name" value="RVT_1"/>
    <property type="match status" value="1"/>
</dbReference>
<dbReference type="GO" id="GO:0042575">
    <property type="term" value="C:DNA polymerase complex"/>
    <property type="evidence" value="ECO:0007669"/>
    <property type="project" value="UniProtKB-ARBA"/>
</dbReference>
<feature type="domain" description="Integrase catalytic" evidence="8">
    <location>
        <begin position="1409"/>
        <end position="1602"/>
    </location>
</feature>
<dbReference type="Proteomes" id="UP001549921">
    <property type="component" value="Unassembled WGS sequence"/>
</dbReference>
<keyword evidence="5" id="KW-0378">Hydrolase</keyword>
<keyword evidence="2" id="KW-0548">Nucleotidyltransferase</keyword>
<evidence type="ECO:0000256" key="7">
    <source>
        <dbReference type="SAM" id="MobiDB-lite"/>
    </source>
</evidence>
<dbReference type="GO" id="GO:0003964">
    <property type="term" value="F:RNA-directed DNA polymerase activity"/>
    <property type="evidence" value="ECO:0007669"/>
    <property type="project" value="UniProtKB-KW"/>
</dbReference>
<dbReference type="Gene3D" id="3.10.10.10">
    <property type="entry name" value="HIV Type 1 Reverse Transcriptase, subunit A, domain 1"/>
    <property type="match status" value="1"/>
</dbReference>
<keyword evidence="6" id="KW-0695">RNA-directed DNA polymerase</keyword>
<dbReference type="InterPro" id="IPR043502">
    <property type="entry name" value="DNA/RNA_pol_sf"/>
</dbReference>
<dbReference type="SUPFAM" id="SSF56672">
    <property type="entry name" value="DNA/RNA polymerases"/>
    <property type="match status" value="1"/>
</dbReference>
<dbReference type="EMBL" id="JBEDNZ010000030">
    <property type="protein sequence ID" value="KAL0808888.1"/>
    <property type="molecule type" value="Genomic_DNA"/>
</dbReference>
<dbReference type="PROSITE" id="PS00141">
    <property type="entry name" value="ASP_PROTEASE"/>
    <property type="match status" value="1"/>
</dbReference>
<dbReference type="Pfam" id="PF05380">
    <property type="entry name" value="Peptidase_A17"/>
    <property type="match status" value="1"/>
</dbReference>
<protein>
    <recommendedName>
        <fullName evidence="8">Integrase catalytic domain-containing protein</fullName>
    </recommendedName>
</protein>
<keyword evidence="3" id="KW-0540">Nuclease</keyword>